<feature type="region of interest" description="Disordered" evidence="1">
    <location>
        <begin position="1"/>
        <end position="26"/>
    </location>
</feature>
<organism evidence="2 3">
    <name type="scientific">Triangularia setosa</name>
    <dbReference type="NCBI Taxonomy" id="2587417"/>
    <lineage>
        <taxon>Eukaryota</taxon>
        <taxon>Fungi</taxon>
        <taxon>Dikarya</taxon>
        <taxon>Ascomycota</taxon>
        <taxon>Pezizomycotina</taxon>
        <taxon>Sordariomycetes</taxon>
        <taxon>Sordariomycetidae</taxon>
        <taxon>Sordariales</taxon>
        <taxon>Podosporaceae</taxon>
        <taxon>Triangularia</taxon>
    </lineage>
</organism>
<evidence type="ECO:0000256" key="1">
    <source>
        <dbReference type="SAM" id="MobiDB-lite"/>
    </source>
</evidence>
<feature type="compositionally biased region" description="Basic and acidic residues" evidence="1">
    <location>
        <begin position="8"/>
        <end position="26"/>
    </location>
</feature>
<name>A0AAN6W2A1_9PEZI</name>
<reference evidence="2" key="2">
    <citation type="submission" date="2023-05" db="EMBL/GenBank/DDBJ databases">
        <authorList>
            <consortium name="Lawrence Berkeley National Laboratory"/>
            <person name="Steindorff A."/>
            <person name="Hensen N."/>
            <person name="Bonometti L."/>
            <person name="Westerberg I."/>
            <person name="Brannstrom I.O."/>
            <person name="Guillou S."/>
            <person name="Cros-Aarteil S."/>
            <person name="Calhoun S."/>
            <person name="Haridas S."/>
            <person name="Kuo A."/>
            <person name="Mondo S."/>
            <person name="Pangilinan J."/>
            <person name="Riley R."/>
            <person name="Labutti K."/>
            <person name="Andreopoulos B."/>
            <person name="Lipzen A."/>
            <person name="Chen C."/>
            <person name="Yanf M."/>
            <person name="Daum C."/>
            <person name="Ng V."/>
            <person name="Clum A."/>
            <person name="Ohm R."/>
            <person name="Martin F."/>
            <person name="Silar P."/>
            <person name="Natvig D."/>
            <person name="Lalanne C."/>
            <person name="Gautier V."/>
            <person name="Ament-Velasquez S.L."/>
            <person name="Kruys A."/>
            <person name="Hutchinson M.I."/>
            <person name="Powell A.J."/>
            <person name="Barry K."/>
            <person name="Miller A.N."/>
            <person name="Grigoriev I.V."/>
            <person name="Debuchy R."/>
            <person name="Gladieux P."/>
            <person name="Thoren M.H."/>
            <person name="Johannesson H."/>
        </authorList>
    </citation>
    <scope>NUCLEOTIDE SEQUENCE</scope>
    <source>
        <strain evidence="2">CBS 892.96</strain>
    </source>
</reference>
<comment type="caution">
    <text evidence="2">The sequence shown here is derived from an EMBL/GenBank/DDBJ whole genome shotgun (WGS) entry which is preliminary data.</text>
</comment>
<dbReference type="EMBL" id="MU866317">
    <property type="protein sequence ID" value="KAK4173831.1"/>
    <property type="molecule type" value="Genomic_DNA"/>
</dbReference>
<reference evidence="2" key="1">
    <citation type="journal article" date="2023" name="Mol. Phylogenet. Evol.">
        <title>Genome-scale phylogeny and comparative genomics of the fungal order Sordariales.</title>
        <authorList>
            <person name="Hensen N."/>
            <person name="Bonometti L."/>
            <person name="Westerberg I."/>
            <person name="Brannstrom I.O."/>
            <person name="Guillou S."/>
            <person name="Cros-Aarteil S."/>
            <person name="Calhoun S."/>
            <person name="Haridas S."/>
            <person name="Kuo A."/>
            <person name="Mondo S."/>
            <person name="Pangilinan J."/>
            <person name="Riley R."/>
            <person name="LaButti K."/>
            <person name="Andreopoulos B."/>
            <person name="Lipzen A."/>
            <person name="Chen C."/>
            <person name="Yan M."/>
            <person name="Daum C."/>
            <person name="Ng V."/>
            <person name="Clum A."/>
            <person name="Steindorff A."/>
            <person name="Ohm R.A."/>
            <person name="Martin F."/>
            <person name="Silar P."/>
            <person name="Natvig D.O."/>
            <person name="Lalanne C."/>
            <person name="Gautier V."/>
            <person name="Ament-Velasquez S.L."/>
            <person name="Kruys A."/>
            <person name="Hutchinson M.I."/>
            <person name="Powell A.J."/>
            <person name="Barry K."/>
            <person name="Miller A.N."/>
            <person name="Grigoriev I.V."/>
            <person name="Debuchy R."/>
            <person name="Gladieux P."/>
            <person name="Hiltunen Thoren M."/>
            <person name="Johannesson H."/>
        </authorList>
    </citation>
    <scope>NUCLEOTIDE SEQUENCE</scope>
    <source>
        <strain evidence="2">CBS 892.96</strain>
    </source>
</reference>
<gene>
    <name evidence="2" type="ORF">QBC36DRAFT_358992</name>
</gene>
<evidence type="ECO:0000313" key="3">
    <source>
        <dbReference type="Proteomes" id="UP001302321"/>
    </source>
</evidence>
<dbReference type="AlphaFoldDB" id="A0AAN6W2A1"/>
<accession>A0AAN6W2A1</accession>
<dbReference type="Proteomes" id="UP001302321">
    <property type="component" value="Unassembled WGS sequence"/>
</dbReference>
<sequence length="88" mass="9589">MGAFSLLQKDENKHRKEYNEPDMGCEGRVDQGMVDRRGHTLDLAAEAAGAYALGRQMMGHNHHAILKLITEGLGAAALGKKTDRTVVD</sequence>
<keyword evidence="3" id="KW-1185">Reference proteome</keyword>
<proteinExistence type="predicted"/>
<evidence type="ECO:0000313" key="2">
    <source>
        <dbReference type="EMBL" id="KAK4173831.1"/>
    </source>
</evidence>
<protein>
    <submittedName>
        <fullName evidence="2">Uncharacterized protein</fullName>
    </submittedName>
</protein>